<proteinExistence type="inferred from homology"/>
<evidence type="ECO:0000256" key="3">
    <source>
        <dbReference type="SAM" id="MobiDB-lite"/>
    </source>
</evidence>
<feature type="signal peptide" evidence="4">
    <location>
        <begin position="1"/>
        <end position="27"/>
    </location>
</feature>
<keyword evidence="7" id="KW-1185">Reference proteome</keyword>
<organism evidence="6 7">
    <name type="scientific">Methyloversatilis universalis (strain ATCC BAA-1314 / DSM 25237 / JCM 13912 / CCUG 52030 / FAM5)</name>
    <dbReference type="NCBI Taxonomy" id="1000565"/>
    <lineage>
        <taxon>Bacteria</taxon>
        <taxon>Pseudomonadati</taxon>
        <taxon>Pseudomonadota</taxon>
        <taxon>Betaproteobacteria</taxon>
        <taxon>Nitrosomonadales</taxon>
        <taxon>Sterolibacteriaceae</taxon>
        <taxon>Methyloversatilis</taxon>
    </lineage>
</organism>
<dbReference type="OrthoDB" id="9794445at2"/>
<dbReference type="PANTHER" id="PTHR48081:SF33">
    <property type="entry name" value="KYNURENINE FORMAMIDASE"/>
    <property type="match status" value="1"/>
</dbReference>
<sequence>MPRPVTFLCAAALTVALCLLSMSAAHAGPLRERLSARRGDAAPTEAGLPAGSRVLRDQPYGPDPAQRMDVFVPPGVRGAPVIFMVHGGGWRRGDKAHGRVVGNKVAHWLPAGAILVSVNYRMLPEADVPTQRDDVAAALTKAQSLAASWGGDPSRFVLMGHSAGAHLVALLAAAPPAGVQPWRAAVLLDSGALDVPRLMTERHAPLFDRAFGTDPAFWAATSPRHRLSGPTPPWLAVCSSRRSQACDQVDAFAQRVRDTGGRIELLPLDLSHGDINSTLGEPGHYTARVDAFLRETGAVP</sequence>
<dbReference type="Gene3D" id="3.40.50.1820">
    <property type="entry name" value="alpha/beta hydrolase"/>
    <property type="match status" value="1"/>
</dbReference>
<evidence type="ECO:0000259" key="5">
    <source>
        <dbReference type="Pfam" id="PF20434"/>
    </source>
</evidence>
<dbReference type="Pfam" id="PF20434">
    <property type="entry name" value="BD-FAE"/>
    <property type="match status" value="1"/>
</dbReference>
<dbReference type="RefSeq" id="WP_008064477.1">
    <property type="nucleotide sequence ID" value="NZ_AFHG01000059.1"/>
</dbReference>
<accession>F5RHM6</accession>
<dbReference type="PANTHER" id="PTHR48081">
    <property type="entry name" value="AB HYDROLASE SUPERFAMILY PROTEIN C4A8.06C"/>
    <property type="match status" value="1"/>
</dbReference>
<evidence type="ECO:0000313" key="7">
    <source>
        <dbReference type="Proteomes" id="UP000005019"/>
    </source>
</evidence>
<feature type="domain" description="BD-FAE-like" evidence="5">
    <location>
        <begin position="68"/>
        <end position="173"/>
    </location>
</feature>
<gene>
    <name evidence="6" type="ORF">METUNv1_03824</name>
</gene>
<evidence type="ECO:0000256" key="4">
    <source>
        <dbReference type="SAM" id="SignalP"/>
    </source>
</evidence>
<dbReference type="SUPFAM" id="SSF53474">
    <property type="entry name" value="alpha/beta-Hydrolases"/>
    <property type="match status" value="1"/>
</dbReference>
<dbReference type="STRING" id="1000565.METUNv1_03824"/>
<keyword evidence="4" id="KW-0732">Signal</keyword>
<dbReference type="AlphaFoldDB" id="F5RHM6"/>
<dbReference type="InterPro" id="IPR050300">
    <property type="entry name" value="GDXG_lipolytic_enzyme"/>
</dbReference>
<dbReference type="InterPro" id="IPR029058">
    <property type="entry name" value="AB_hydrolase_fold"/>
</dbReference>
<feature type="region of interest" description="Disordered" evidence="3">
    <location>
        <begin position="35"/>
        <end position="55"/>
    </location>
</feature>
<dbReference type="GO" id="GO:0016787">
    <property type="term" value="F:hydrolase activity"/>
    <property type="evidence" value="ECO:0007669"/>
    <property type="project" value="UniProtKB-KW"/>
</dbReference>
<evidence type="ECO:0000256" key="2">
    <source>
        <dbReference type="ARBA" id="ARBA00022801"/>
    </source>
</evidence>
<name>F5RHM6_METUF</name>
<dbReference type="InterPro" id="IPR002168">
    <property type="entry name" value="Lipase_GDXG_HIS_AS"/>
</dbReference>
<dbReference type="eggNOG" id="COG0657">
    <property type="taxonomic scope" value="Bacteria"/>
</dbReference>
<feature type="chain" id="PRO_5003327249" description="BD-FAE-like domain-containing protein" evidence="4">
    <location>
        <begin position="28"/>
        <end position="300"/>
    </location>
</feature>
<comment type="caution">
    <text evidence="6">The sequence shown here is derived from an EMBL/GenBank/DDBJ whole genome shotgun (WGS) entry which is preliminary data.</text>
</comment>
<evidence type="ECO:0000313" key="6">
    <source>
        <dbReference type="EMBL" id="EGK69858.1"/>
    </source>
</evidence>
<protein>
    <recommendedName>
        <fullName evidence="5">BD-FAE-like domain-containing protein</fullName>
    </recommendedName>
</protein>
<keyword evidence="2" id="KW-0378">Hydrolase</keyword>
<comment type="similarity">
    <text evidence="1">Belongs to the 'GDXG' lipolytic enzyme family.</text>
</comment>
<dbReference type="Proteomes" id="UP000005019">
    <property type="component" value="Unassembled WGS sequence"/>
</dbReference>
<dbReference type="PROSITE" id="PS01173">
    <property type="entry name" value="LIPASE_GDXG_HIS"/>
    <property type="match status" value="1"/>
</dbReference>
<dbReference type="EMBL" id="AFHG01000059">
    <property type="protein sequence ID" value="EGK69858.1"/>
    <property type="molecule type" value="Genomic_DNA"/>
</dbReference>
<dbReference type="InterPro" id="IPR049492">
    <property type="entry name" value="BD-FAE-like_dom"/>
</dbReference>
<evidence type="ECO:0000256" key="1">
    <source>
        <dbReference type="ARBA" id="ARBA00010515"/>
    </source>
</evidence>
<reference evidence="6 7" key="1">
    <citation type="journal article" date="2011" name="J. Bacteriol.">
        <title>Genome sequence of Methyloversatilis universalis FAM5T, a methylotrophic representative of the order Rhodocyclales.</title>
        <authorList>
            <person name="Kittichotirat W."/>
            <person name="Good N.M."/>
            <person name="Hall R."/>
            <person name="Bringel F."/>
            <person name="Lajus A."/>
            <person name="Medigue C."/>
            <person name="Smalley N.E."/>
            <person name="Beck D."/>
            <person name="Bumgarner R."/>
            <person name="Vuilleumier S."/>
            <person name="Kalyuzhnaya M.G."/>
        </authorList>
    </citation>
    <scope>NUCLEOTIDE SEQUENCE [LARGE SCALE GENOMIC DNA]</scope>
    <source>
        <strain evidence="7">ATCC BAA-1314 / JCM 13912 / FAM5</strain>
    </source>
</reference>